<dbReference type="GO" id="GO:0000070">
    <property type="term" value="P:mitotic sister chromatid segregation"/>
    <property type="evidence" value="ECO:0007669"/>
    <property type="project" value="TreeGrafter"/>
</dbReference>
<evidence type="ECO:0000256" key="3">
    <source>
        <dbReference type="ARBA" id="ARBA00005470"/>
    </source>
</evidence>
<evidence type="ECO:0000256" key="1">
    <source>
        <dbReference type="ARBA" id="ARBA00004123"/>
    </source>
</evidence>
<dbReference type="STRING" id="671144.I4YFY0"/>
<dbReference type="OMA" id="RVFKNYY"/>
<evidence type="ECO:0000256" key="2">
    <source>
        <dbReference type="ARBA" id="ARBA00004584"/>
    </source>
</evidence>
<dbReference type="PANTHER" id="PTHR48208:SF2">
    <property type="entry name" value="CENTROMERE PROTEIN I"/>
    <property type="match status" value="1"/>
</dbReference>
<evidence type="ECO:0000313" key="7">
    <source>
        <dbReference type="EMBL" id="EIM22872.1"/>
    </source>
</evidence>
<dbReference type="GO" id="GO:0000939">
    <property type="term" value="C:inner kinetochore"/>
    <property type="evidence" value="ECO:0007669"/>
    <property type="project" value="TreeGrafter"/>
</dbReference>
<dbReference type="GO" id="GO:0005634">
    <property type="term" value="C:nucleus"/>
    <property type="evidence" value="ECO:0007669"/>
    <property type="project" value="UniProtKB-SubCell"/>
</dbReference>
<dbReference type="GO" id="GO:0034080">
    <property type="term" value="P:CENP-A containing chromatin assembly"/>
    <property type="evidence" value="ECO:0007669"/>
    <property type="project" value="TreeGrafter"/>
</dbReference>
<dbReference type="GeneID" id="18472822"/>
<keyword evidence="6" id="KW-0137">Centromere</keyword>
<name>I4YFY0_WALMC</name>
<dbReference type="Pfam" id="PF07778">
    <property type="entry name" value="CENP-I"/>
    <property type="match status" value="1"/>
</dbReference>
<proteinExistence type="inferred from homology"/>
<dbReference type="HOGENOM" id="CLU_337139_0_0_1"/>
<evidence type="ECO:0000256" key="5">
    <source>
        <dbReference type="ARBA" id="ARBA00023242"/>
    </source>
</evidence>
<evidence type="ECO:0000256" key="4">
    <source>
        <dbReference type="ARBA" id="ARBA00022454"/>
    </source>
</evidence>
<keyword evidence="8" id="KW-1185">Reference proteome</keyword>
<gene>
    <name evidence="7" type="ORF">WALSEDRAFT_56558</name>
</gene>
<protein>
    <submittedName>
        <fullName evidence="7">Mis6-domain-containing protein</fullName>
    </submittedName>
</protein>
<dbReference type="AlphaFoldDB" id="I4YFY0"/>
<dbReference type="PANTHER" id="PTHR48208">
    <property type="entry name" value="CENTROMERE PROTEIN I"/>
    <property type="match status" value="1"/>
</dbReference>
<dbReference type="RefSeq" id="XP_006956921.1">
    <property type="nucleotide sequence ID" value="XM_006956859.1"/>
</dbReference>
<reference evidence="7 8" key="1">
    <citation type="journal article" date="2012" name="Fungal Genet. Biol.">
        <title>The genome of the xerotolerant mold Wallemia sebi reveals adaptations to osmotic stress and suggests cryptic sexual reproduction.</title>
        <authorList>
            <person name="Padamsee M."/>
            <person name="Kumar T.K.A."/>
            <person name="Riley R."/>
            <person name="Binder M."/>
            <person name="Boyd A."/>
            <person name="Calvo A.M."/>
            <person name="Furukawa K."/>
            <person name="Hesse C."/>
            <person name="Hohmann S."/>
            <person name="James T.Y."/>
            <person name="LaButti K."/>
            <person name="Lapidus A."/>
            <person name="Lindquist E."/>
            <person name="Lucas S."/>
            <person name="Miller K."/>
            <person name="Shantappa S."/>
            <person name="Grigoriev I.V."/>
            <person name="Hibbett D.S."/>
            <person name="McLaughlin D.J."/>
            <person name="Spatafora J.W."/>
            <person name="Aime M.C."/>
        </authorList>
    </citation>
    <scope>NUCLEOTIDE SEQUENCE [LARGE SCALE GENOMIC DNA]</scope>
    <source>
        <strain evidence="8">ATCC MYA-4683 / CBS 633.66</strain>
    </source>
</reference>
<accession>I4YFY0</accession>
<organism evidence="7 8">
    <name type="scientific">Wallemia mellicola (strain ATCC MYA-4683 / CBS 633.66)</name>
    <name type="common">Wallemia sebi (CBS 633.66)</name>
    <dbReference type="NCBI Taxonomy" id="671144"/>
    <lineage>
        <taxon>Eukaryota</taxon>
        <taxon>Fungi</taxon>
        <taxon>Dikarya</taxon>
        <taxon>Basidiomycota</taxon>
        <taxon>Wallemiomycotina</taxon>
        <taxon>Wallemiomycetes</taxon>
        <taxon>Wallemiales</taxon>
        <taxon>Wallemiaceae</taxon>
        <taxon>Wallemia</taxon>
    </lineage>
</organism>
<sequence>MSSPRDENLDSIYPLLEDLRRHGSSATKEKRDSIKVTFEALESRIGREGCSPEDLTDAIELALSGDLLSGYSIKLFTMLYPLNEVPCRPVQLIVGSLGVQPGKPVDTRVQAAALKWLIIVMDWLDDQARRSLNNLYNALWARLSVESLRPHLPHLIALLTRREHVRPYRVSAVLTLQTRFPLDPSLPGLIQKFRTFYPVRIPPGIGLAAGKRSYRIDEDWKRKAQAIRDGRLEEHEQLVEEEKQRKAGETALPIRERLQIGRKKQRLAYEIPSTTTFDNHSNVITLADCPTVQSVGRNLDRLTLPIQNAALFQSKHMTWAFLANTTDDAIERVEEWLTDLFETIFFDTLITPESYSAGQEILQRVIEFFRYTKELLPIMEDILLLVIKYWDIGLYQNEIFELLSFFPPRTFEAFAKYIIMPLETKSLSAPIDFRIRLVQCYNTIMMRWSAYDWRSMRARRSGIGEIIAEVPDDVNWLSVASQFVDYVENYNTKLLMEYPDNIEIKHLILDSLEASTTFVANVSEFNLRLPDISLIFELLLGGDAGITSRTSGQICYWREVMTIHNELHADGYVGPYPADFLDGFNHMVVNAVEMLYRMKGFTVSDYGEWMGIEDYSIEKIAQEVESVPWKKYKLSLRAVCDIAFSPKFIALTQRFLIELQDVMDIPKKDRYVGPLTNTAIKGSILDNPKLNIRATFLDWLAKKSVTGLPLLLFTSVNSLQYLSQQSGMGSSFYLSQSQSTKY</sequence>
<dbReference type="KEGG" id="wse:WALSEDRAFT_56558"/>
<dbReference type="Proteomes" id="UP000005242">
    <property type="component" value="Unassembled WGS sequence"/>
</dbReference>
<evidence type="ECO:0000313" key="8">
    <source>
        <dbReference type="Proteomes" id="UP000005242"/>
    </source>
</evidence>
<dbReference type="eggNOG" id="ENOG502QU9H">
    <property type="taxonomic scope" value="Eukaryota"/>
</dbReference>
<dbReference type="InterPro" id="IPR012485">
    <property type="entry name" value="CENP-I"/>
</dbReference>
<keyword evidence="5" id="KW-0539">Nucleus</keyword>
<dbReference type="EMBL" id="JH668226">
    <property type="protein sequence ID" value="EIM22872.1"/>
    <property type="molecule type" value="Genomic_DNA"/>
</dbReference>
<comment type="subcellular location">
    <subcellularLocation>
        <location evidence="2">Chromosome</location>
        <location evidence="2">Centromere</location>
    </subcellularLocation>
    <subcellularLocation>
        <location evidence="1">Nucleus</location>
    </subcellularLocation>
</comment>
<dbReference type="OrthoDB" id="3354477at2759"/>
<dbReference type="InParanoid" id="I4YFY0"/>
<comment type="similarity">
    <text evidence="3">Belongs to the CENP-I/CTF3 family.</text>
</comment>
<evidence type="ECO:0000256" key="6">
    <source>
        <dbReference type="ARBA" id="ARBA00023328"/>
    </source>
</evidence>
<keyword evidence="4" id="KW-0158">Chromosome</keyword>